<comment type="similarity">
    <text evidence="1">Belongs to the thioesterase PaaI family.</text>
</comment>
<dbReference type="EMBL" id="JAJVKT010000001">
    <property type="protein sequence ID" value="MCE7507224.1"/>
    <property type="molecule type" value="Genomic_DNA"/>
</dbReference>
<feature type="domain" description="Thioesterase" evidence="3">
    <location>
        <begin position="60"/>
        <end position="135"/>
    </location>
</feature>
<name>A0A9Q3ZET2_9GAMM</name>
<gene>
    <name evidence="4" type="primary">paaI</name>
    <name evidence="4" type="ORF">LZG35_01145</name>
</gene>
<dbReference type="KEGG" id="axe:P40_03995"/>
<dbReference type="AlphaFoldDB" id="A0A9Q3ZET2"/>
<dbReference type="EC" id="3.1.2.-" evidence="4"/>
<protein>
    <submittedName>
        <fullName evidence="4">Hydroxyphenylacetyl-CoA thioesterase PaaI</fullName>
        <ecNumber evidence="4">3.1.2.-</ecNumber>
    </submittedName>
</protein>
<dbReference type="RefSeq" id="WP_035451211.1">
    <property type="nucleotide sequence ID" value="NZ_CBDDTQ010000003.1"/>
</dbReference>
<dbReference type="SUPFAM" id="SSF54637">
    <property type="entry name" value="Thioesterase/thiol ester dehydrase-isomerase"/>
    <property type="match status" value="1"/>
</dbReference>
<dbReference type="InterPro" id="IPR052723">
    <property type="entry name" value="Acyl-CoA_thioesterase_PaaI"/>
</dbReference>
<evidence type="ECO:0000313" key="4">
    <source>
        <dbReference type="EMBL" id="MCE7507224.1"/>
    </source>
</evidence>
<dbReference type="GeneID" id="94685582"/>
<dbReference type="PANTHER" id="PTHR42856">
    <property type="entry name" value="ACYL-COENZYME A THIOESTERASE PAAI"/>
    <property type="match status" value="1"/>
</dbReference>
<dbReference type="InterPro" id="IPR011973">
    <property type="entry name" value="PaaD"/>
</dbReference>
<organism evidence="4 5">
    <name type="scientific">Alloalcanivorax xenomutans</name>
    <dbReference type="NCBI Taxonomy" id="1094342"/>
    <lineage>
        <taxon>Bacteria</taxon>
        <taxon>Pseudomonadati</taxon>
        <taxon>Pseudomonadota</taxon>
        <taxon>Gammaproteobacteria</taxon>
        <taxon>Oceanospirillales</taxon>
        <taxon>Alcanivoracaceae</taxon>
        <taxon>Alloalcanivorax</taxon>
    </lineage>
</organism>
<dbReference type="Gene3D" id="3.10.129.10">
    <property type="entry name" value="Hotdog Thioesterase"/>
    <property type="match status" value="1"/>
</dbReference>
<accession>A0A9Q3ZET2</accession>
<comment type="caution">
    <text evidence="4">The sequence shown here is derived from an EMBL/GenBank/DDBJ whole genome shotgun (WGS) entry which is preliminary data.</text>
</comment>
<evidence type="ECO:0000259" key="3">
    <source>
        <dbReference type="Pfam" id="PF03061"/>
    </source>
</evidence>
<evidence type="ECO:0000256" key="2">
    <source>
        <dbReference type="ARBA" id="ARBA00022801"/>
    </source>
</evidence>
<dbReference type="FunFam" id="3.10.129.10:FF:000022">
    <property type="entry name" value="Phenylacetic acid degradation protein"/>
    <property type="match status" value="1"/>
</dbReference>
<evidence type="ECO:0000256" key="1">
    <source>
        <dbReference type="ARBA" id="ARBA00008324"/>
    </source>
</evidence>
<dbReference type="NCBIfam" id="TIGR00369">
    <property type="entry name" value="unchar_dom_1"/>
    <property type="match status" value="1"/>
</dbReference>
<dbReference type="Proteomes" id="UP001107961">
    <property type="component" value="Unassembled WGS sequence"/>
</dbReference>
<dbReference type="CDD" id="cd03443">
    <property type="entry name" value="PaaI_thioesterase"/>
    <property type="match status" value="1"/>
</dbReference>
<reference evidence="4" key="1">
    <citation type="submission" date="2022-01" db="EMBL/GenBank/DDBJ databases">
        <authorList>
            <person name="Karlyshev A.V."/>
            <person name="Jaspars M."/>
        </authorList>
    </citation>
    <scope>NUCLEOTIDE SEQUENCE</scope>
    <source>
        <strain evidence="4">AGSA3-2</strain>
    </source>
</reference>
<dbReference type="Pfam" id="PF03061">
    <property type="entry name" value="4HBT"/>
    <property type="match status" value="1"/>
</dbReference>
<keyword evidence="5" id="KW-1185">Reference proteome</keyword>
<sequence>MADSNTAAAALDSVALARRCAESMYQRDTATRELGMTLKTVSPGCAVLCMPVRDDMIQGHGSCHGGFIFALADSAFAFACNTYNETTVASGCSIEYVSPGLPGDVLTAEARELTRKGRTGVYDVRVTGGDGQLVALFRGKSYRVRGQVIHDEESQA</sequence>
<dbReference type="InterPro" id="IPR029069">
    <property type="entry name" value="HotDog_dom_sf"/>
</dbReference>
<dbReference type="NCBIfam" id="TIGR02286">
    <property type="entry name" value="PaaD"/>
    <property type="match status" value="1"/>
</dbReference>
<dbReference type="InterPro" id="IPR003736">
    <property type="entry name" value="PAAI_dom"/>
</dbReference>
<proteinExistence type="inferred from homology"/>
<evidence type="ECO:0000313" key="5">
    <source>
        <dbReference type="Proteomes" id="UP001107961"/>
    </source>
</evidence>
<dbReference type="InterPro" id="IPR006683">
    <property type="entry name" value="Thioestr_dom"/>
</dbReference>
<dbReference type="PANTHER" id="PTHR42856:SF1">
    <property type="entry name" value="ACYL-COENZYME A THIOESTERASE PAAI"/>
    <property type="match status" value="1"/>
</dbReference>
<dbReference type="GO" id="GO:0016289">
    <property type="term" value="F:acyl-CoA hydrolase activity"/>
    <property type="evidence" value="ECO:0007669"/>
    <property type="project" value="TreeGrafter"/>
</dbReference>
<keyword evidence="2 4" id="KW-0378">Hydrolase</keyword>